<evidence type="ECO:0000256" key="1">
    <source>
        <dbReference type="ARBA" id="ARBA00012417"/>
    </source>
</evidence>
<evidence type="ECO:0000256" key="6">
    <source>
        <dbReference type="ARBA" id="ARBA00034754"/>
    </source>
</evidence>
<dbReference type="SUPFAM" id="SSF52540">
    <property type="entry name" value="P-loop containing nucleoside triphosphate hydrolases"/>
    <property type="match status" value="1"/>
</dbReference>
<evidence type="ECO:0000256" key="5">
    <source>
        <dbReference type="ARBA" id="ARBA00022932"/>
    </source>
</evidence>
<dbReference type="Gene3D" id="1.10.8.60">
    <property type="match status" value="1"/>
</dbReference>
<dbReference type="InterPro" id="IPR027417">
    <property type="entry name" value="P-loop_NTPase"/>
</dbReference>
<keyword evidence="4" id="KW-0235">DNA replication</keyword>
<evidence type="ECO:0000256" key="3">
    <source>
        <dbReference type="ARBA" id="ARBA00022695"/>
    </source>
</evidence>
<dbReference type="SUPFAM" id="SSF48019">
    <property type="entry name" value="post-AAA+ oligomerization domain-like"/>
    <property type="match status" value="1"/>
</dbReference>
<keyword evidence="5" id="KW-0239">DNA-directed DNA polymerase</keyword>
<dbReference type="GO" id="GO:0009360">
    <property type="term" value="C:DNA polymerase III complex"/>
    <property type="evidence" value="ECO:0007669"/>
    <property type="project" value="TreeGrafter"/>
</dbReference>
<evidence type="ECO:0000256" key="2">
    <source>
        <dbReference type="ARBA" id="ARBA00022679"/>
    </source>
</evidence>
<dbReference type="Gene3D" id="1.20.272.10">
    <property type="match status" value="1"/>
</dbReference>
<reference evidence="8 9" key="1">
    <citation type="journal article" date="2018" name="Parasitology">
        <title>The reduced genome of Candidatus Kinetoplastibacterium sorsogonicusi, the endosymbiont of Kentomonas sorsogonicus (Trypanosomatidae): loss of the haem-synthesis pathway.</title>
        <authorList>
            <person name="Silva F.M."/>
            <person name="Kostygov A.Y."/>
            <person name="Spodareva V.V."/>
            <person name="Butenko A."/>
            <person name="Tossou R."/>
            <person name="Lukes J."/>
            <person name="Yurchenko V."/>
            <person name="Alves J.M.P."/>
        </authorList>
    </citation>
    <scope>NUCLEOTIDE SEQUENCE [LARGE SCALE GENOMIC DNA]</scope>
    <source>
        <strain evidence="8 9">MF-08</strain>
    </source>
</reference>
<dbReference type="RefSeq" id="WP_108673724.1">
    <property type="nucleotide sequence ID" value="NZ_CP025628.1"/>
</dbReference>
<evidence type="ECO:0000313" key="9">
    <source>
        <dbReference type="Proteomes" id="UP000266796"/>
    </source>
</evidence>
<keyword evidence="9" id="KW-1185">Reference proteome</keyword>
<comment type="catalytic activity">
    <reaction evidence="7">
        <text>DNA(n) + a 2'-deoxyribonucleoside 5'-triphosphate = DNA(n+1) + diphosphate</text>
        <dbReference type="Rhea" id="RHEA:22508"/>
        <dbReference type="Rhea" id="RHEA-COMP:17339"/>
        <dbReference type="Rhea" id="RHEA-COMP:17340"/>
        <dbReference type="ChEBI" id="CHEBI:33019"/>
        <dbReference type="ChEBI" id="CHEBI:61560"/>
        <dbReference type="ChEBI" id="CHEBI:173112"/>
        <dbReference type="EC" id="2.7.7.7"/>
    </reaction>
</comment>
<evidence type="ECO:0000256" key="4">
    <source>
        <dbReference type="ARBA" id="ARBA00022705"/>
    </source>
</evidence>
<dbReference type="InterPro" id="IPR005790">
    <property type="entry name" value="DNA_polIII_delta"/>
</dbReference>
<dbReference type="KEGG" id="kso:CKSOR_00176"/>
<dbReference type="Proteomes" id="UP000266796">
    <property type="component" value="Chromosome"/>
</dbReference>
<dbReference type="OrthoDB" id="9770982at2"/>
<keyword evidence="2" id="KW-0808">Transferase</keyword>
<sequence length="332" mass="39355">MQITFNHLDNNENYYFLIKNKAKIYLVYSDELFLLNETIDNIYTIYVKLDYELIKINISSLEDINYLNEHFNNISLLNNKKIINIKLNNKKYFNIITDIIKNLLNQNNEIFVEIKIIISILDNNFPLLKNNELFQLINNYGIVIKIPKITKNILGMWIQKRLYLQNQILDLNSCNWIASMVEGNLLAAYQEIIKLGLIFYNKKQLFLEDIKRIIVNSSKFNLYDLRKNILLGDTNKSINILKKLQYEGENISLIIWGIVEDMYNIQKIDHNILKRLSIKDSFKILEYLHMLDCMIKGFKTTNINTWDFLEMIVISITNPKFLTLLKHKKALI</sequence>
<comment type="similarity">
    <text evidence="6">Belongs to the DNA polymerase HolA subunit family.</text>
</comment>
<dbReference type="EC" id="2.7.7.7" evidence="1"/>
<keyword evidence="3" id="KW-0548">Nucleotidyltransferase</keyword>
<dbReference type="EMBL" id="CP025628">
    <property type="protein sequence ID" value="AWD32303.1"/>
    <property type="molecule type" value="Genomic_DNA"/>
</dbReference>
<dbReference type="GO" id="GO:0003677">
    <property type="term" value="F:DNA binding"/>
    <property type="evidence" value="ECO:0007669"/>
    <property type="project" value="InterPro"/>
</dbReference>
<dbReference type="GO" id="GO:0003887">
    <property type="term" value="F:DNA-directed DNA polymerase activity"/>
    <property type="evidence" value="ECO:0007669"/>
    <property type="project" value="UniProtKB-KW"/>
</dbReference>
<proteinExistence type="inferred from homology"/>
<evidence type="ECO:0000313" key="8">
    <source>
        <dbReference type="EMBL" id="AWD32303.1"/>
    </source>
</evidence>
<evidence type="ECO:0000256" key="7">
    <source>
        <dbReference type="ARBA" id="ARBA00049244"/>
    </source>
</evidence>
<organism evidence="8 9">
    <name type="scientific">Candidatus Kinetoplastidibacterium kentomonadis</name>
    <dbReference type="NCBI Taxonomy" id="1576550"/>
    <lineage>
        <taxon>Bacteria</taxon>
        <taxon>Pseudomonadati</taxon>
        <taxon>Pseudomonadota</taxon>
        <taxon>Betaproteobacteria</taxon>
        <taxon>Candidatus Kinetoplastidibacterium</taxon>
    </lineage>
</organism>
<dbReference type="PANTHER" id="PTHR34388:SF1">
    <property type="entry name" value="DNA POLYMERASE III SUBUNIT DELTA"/>
    <property type="match status" value="1"/>
</dbReference>
<dbReference type="PANTHER" id="PTHR34388">
    <property type="entry name" value="DNA POLYMERASE III SUBUNIT DELTA"/>
    <property type="match status" value="1"/>
</dbReference>
<dbReference type="NCBIfam" id="TIGR01128">
    <property type="entry name" value="holA"/>
    <property type="match status" value="1"/>
</dbReference>
<dbReference type="InterPro" id="IPR008921">
    <property type="entry name" value="DNA_pol3_clamp-load_cplx_C"/>
</dbReference>
<protein>
    <recommendedName>
        <fullName evidence="1">DNA-directed DNA polymerase</fullName>
        <ecNumber evidence="1">2.7.7.7</ecNumber>
    </recommendedName>
</protein>
<accession>A0A3S7J9F2</accession>
<dbReference type="AlphaFoldDB" id="A0A3S7J9F2"/>
<dbReference type="GO" id="GO:0006261">
    <property type="term" value="P:DNA-templated DNA replication"/>
    <property type="evidence" value="ECO:0007669"/>
    <property type="project" value="TreeGrafter"/>
</dbReference>
<dbReference type="Gene3D" id="3.40.50.300">
    <property type="entry name" value="P-loop containing nucleotide triphosphate hydrolases"/>
    <property type="match status" value="1"/>
</dbReference>
<dbReference type="CDD" id="cd18138">
    <property type="entry name" value="HLD_clamp_pol_III_delta"/>
    <property type="match status" value="1"/>
</dbReference>
<name>A0A3S7J9F2_9PROT</name>
<gene>
    <name evidence="8" type="ORF">CKSOR_00176</name>
</gene>